<feature type="domain" description="BLUF" evidence="1">
    <location>
        <begin position="3"/>
        <end position="94"/>
    </location>
</feature>
<dbReference type="SUPFAM" id="SSF54975">
    <property type="entry name" value="Acylphosphatase/BLUF domain-like"/>
    <property type="match status" value="1"/>
</dbReference>
<dbReference type="Gene3D" id="3.30.70.100">
    <property type="match status" value="1"/>
</dbReference>
<dbReference type="PROSITE" id="PS50925">
    <property type="entry name" value="BLUF"/>
    <property type="match status" value="1"/>
</dbReference>
<accession>A0A1L9NV64</accession>
<dbReference type="EMBL" id="MLCB01000159">
    <property type="protein sequence ID" value="OJI93044.1"/>
    <property type="molecule type" value="Genomic_DNA"/>
</dbReference>
<dbReference type="InterPro" id="IPR007024">
    <property type="entry name" value="BLUF_domain"/>
</dbReference>
<dbReference type="STRING" id="696762.PFRI_28190"/>
<dbReference type="RefSeq" id="WP_072631335.1">
    <property type="nucleotide sequence ID" value="NZ_MLCB01000159.1"/>
</dbReference>
<dbReference type="InterPro" id="IPR036046">
    <property type="entry name" value="Acylphosphatase-like_dom_sf"/>
</dbReference>
<evidence type="ECO:0000259" key="1">
    <source>
        <dbReference type="PROSITE" id="PS50925"/>
    </source>
</evidence>
<comment type="caution">
    <text evidence="2">The sequence shown here is derived from an EMBL/GenBank/DDBJ whole genome shotgun (WGS) entry which is preliminary data.</text>
</comment>
<dbReference type="Proteomes" id="UP000184514">
    <property type="component" value="Unassembled WGS sequence"/>
</dbReference>
<dbReference type="SMART" id="SM01034">
    <property type="entry name" value="BLUF"/>
    <property type="match status" value="1"/>
</dbReference>
<reference evidence="2 3" key="1">
    <citation type="submission" date="2016-10" db="EMBL/GenBank/DDBJ databases">
        <title>Genome sequence of Planktotalea frisia SH6-1.</title>
        <authorList>
            <person name="Poehlein A."/>
            <person name="Bakenhus I."/>
            <person name="Voget S."/>
            <person name="Brinkhoff T."/>
            <person name="Simon M."/>
        </authorList>
    </citation>
    <scope>NUCLEOTIDE SEQUENCE [LARGE SCALE GENOMIC DNA]</scope>
    <source>
        <strain evidence="2 3">SH6-1</strain>
    </source>
</reference>
<proteinExistence type="predicted"/>
<keyword evidence="3" id="KW-1185">Reference proteome</keyword>
<protein>
    <submittedName>
        <fullName evidence="2">Blue light-and temperature-regulated antirepressor YcgF</fullName>
    </submittedName>
</protein>
<dbReference type="AlphaFoldDB" id="A0A1L9NV64"/>
<dbReference type="Pfam" id="PF04940">
    <property type="entry name" value="BLUF"/>
    <property type="match status" value="1"/>
</dbReference>
<evidence type="ECO:0000313" key="3">
    <source>
        <dbReference type="Proteomes" id="UP000184514"/>
    </source>
</evidence>
<dbReference type="GO" id="GO:0009882">
    <property type="term" value="F:blue light photoreceptor activity"/>
    <property type="evidence" value="ECO:0007669"/>
    <property type="project" value="InterPro"/>
</dbReference>
<gene>
    <name evidence="2" type="primary">ycgF</name>
    <name evidence="2" type="ORF">PFRI_28190</name>
</gene>
<dbReference type="GO" id="GO:0071949">
    <property type="term" value="F:FAD binding"/>
    <property type="evidence" value="ECO:0007669"/>
    <property type="project" value="InterPro"/>
</dbReference>
<organism evidence="2 3">
    <name type="scientific">Planktotalea frisia</name>
    <dbReference type="NCBI Taxonomy" id="696762"/>
    <lineage>
        <taxon>Bacteria</taxon>
        <taxon>Pseudomonadati</taxon>
        <taxon>Pseudomonadota</taxon>
        <taxon>Alphaproteobacteria</taxon>
        <taxon>Rhodobacterales</taxon>
        <taxon>Paracoccaceae</taxon>
        <taxon>Planktotalea</taxon>
    </lineage>
</organism>
<name>A0A1L9NV64_9RHOB</name>
<dbReference type="OrthoDB" id="196105at2"/>
<evidence type="ECO:0000313" key="2">
    <source>
        <dbReference type="EMBL" id="OJI93044.1"/>
    </source>
</evidence>
<sequence length="144" mass="16403">MDISFVLYRSKAKRHLRGRVVSEIVRVSLLNNQRDGLTGFLHTDKDHFLQYLEGPKEPLMHRLSIIQRDPKHHNLIILADGILDERLFPDWDMGQIEMLRPGFGCGSVHMGWMRPDPNVDVLPLLTAFAAHALKGEKVTITAVT</sequence>